<comment type="caution">
    <text evidence="2">The sequence shown here is derived from an EMBL/GenBank/DDBJ whole genome shotgun (WGS) entry which is preliminary data.</text>
</comment>
<name>A0AAP0PH31_9MAGN</name>
<gene>
    <name evidence="2" type="ORF">Syun_011999</name>
</gene>
<keyword evidence="1" id="KW-0812">Transmembrane</keyword>
<evidence type="ECO:0000313" key="3">
    <source>
        <dbReference type="Proteomes" id="UP001420932"/>
    </source>
</evidence>
<evidence type="ECO:0000313" key="2">
    <source>
        <dbReference type="EMBL" id="KAK9142599.1"/>
    </source>
</evidence>
<feature type="transmembrane region" description="Helical" evidence="1">
    <location>
        <begin position="65"/>
        <end position="86"/>
    </location>
</feature>
<reference evidence="2 3" key="1">
    <citation type="submission" date="2024-01" db="EMBL/GenBank/DDBJ databases">
        <title>Genome assemblies of Stephania.</title>
        <authorList>
            <person name="Yang L."/>
        </authorList>
    </citation>
    <scope>NUCLEOTIDE SEQUENCE [LARGE SCALE GENOMIC DNA]</scope>
    <source>
        <strain evidence="2">YNDBR</strain>
        <tissue evidence="2">Leaf</tissue>
    </source>
</reference>
<evidence type="ECO:0000256" key="1">
    <source>
        <dbReference type="SAM" id="Phobius"/>
    </source>
</evidence>
<keyword evidence="3" id="KW-1185">Reference proteome</keyword>
<sequence length="94" mass="10313">MTEDSFDGGLQESSSDLGAECGNTKLMSDILLQLSTLCNANFISKGGTRPLEASTQYRSTVTEELNLKVMFLIFLLIIHFTTFPYVPPFSLQGA</sequence>
<organism evidence="2 3">
    <name type="scientific">Stephania yunnanensis</name>
    <dbReference type="NCBI Taxonomy" id="152371"/>
    <lineage>
        <taxon>Eukaryota</taxon>
        <taxon>Viridiplantae</taxon>
        <taxon>Streptophyta</taxon>
        <taxon>Embryophyta</taxon>
        <taxon>Tracheophyta</taxon>
        <taxon>Spermatophyta</taxon>
        <taxon>Magnoliopsida</taxon>
        <taxon>Ranunculales</taxon>
        <taxon>Menispermaceae</taxon>
        <taxon>Menispermoideae</taxon>
        <taxon>Cissampelideae</taxon>
        <taxon>Stephania</taxon>
    </lineage>
</organism>
<dbReference type="Proteomes" id="UP001420932">
    <property type="component" value="Unassembled WGS sequence"/>
</dbReference>
<keyword evidence="1" id="KW-1133">Transmembrane helix</keyword>
<dbReference type="AlphaFoldDB" id="A0AAP0PH31"/>
<protein>
    <submittedName>
        <fullName evidence="2">Uncharacterized protein</fullName>
    </submittedName>
</protein>
<dbReference type="EMBL" id="JBBNAF010000005">
    <property type="protein sequence ID" value="KAK9142599.1"/>
    <property type="molecule type" value="Genomic_DNA"/>
</dbReference>
<keyword evidence="1" id="KW-0472">Membrane</keyword>
<accession>A0AAP0PH31</accession>
<proteinExistence type="predicted"/>